<organism evidence="10 11">
    <name type="scientific">Blomia tropicalis</name>
    <name type="common">Mite</name>
    <dbReference type="NCBI Taxonomy" id="40697"/>
    <lineage>
        <taxon>Eukaryota</taxon>
        <taxon>Metazoa</taxon>
        <taxon>Ecdysozoa</taxon>
        <taxon>Arthropoda</taxon>
        <taxon>Chelicerata</taxon>
        <taxon>Arachnida</taxon>
        <taxon>Acari</taxon>
        <taxon>Acariformes</taxon>
        <taxon>Sarcoptiformes</taxon>
        <taxon>Astigmata</taxon>
        <taxon>Glycyphagoidea</taxon>
        <taxon>Echimyopodidae</taxon>
        <taxon>Blomia</taxon>
    </lineage>
</organism>
<dbReference type="InterPro" id="IPR012599">
    <property type="entry name" value="Propeptide_C1A"/>
</dbReference>
<keyword evidence="7" id="KW-1015">Disulfide bond</keyword>
<dbReference type="InterPro" id="IPR025660">
    <property type="entry name" value="Pept_his_AS"/>
</dbReference>
<dbReference type="SUPFAM" id="SSF54001">
    <property type="entry name" value="Cysteine proteinases"/>
    <property type="match status" value="1"/>
</dbReference>
<feature type="signal peptide" evidence="8">
    <location>
        <begin position="1"/>
        <end position="21"/>
    </location>
</feature>
<evidence type="ECO:0000256" key="6">
    <source>
        <dbReference type="ARBA" id="ARBA00023145"/>
    </source>
</evidence>
<dbReference type="PROSITE" id="PS00139">
    <property type="entry name" value="THIOL_PROTEASE_CYS"/>
    <property type="match status" value="1"/>
</dbReference>
<sequence>MKLSIIQSSFTILVLFNIVFANGRQMIPDEIVGDEMIEMINRMNTTWKAGRNFDDNINYNGLLGLKMLPKSMIELPLMVHDNIDIESIPESFDSRKKWSKCRSISKISDQGGCGSCWAISSVDVISDRICIASNGTDQVSISVEDLMTCCKNGLSKGCHGGFMEEAFYYYVNHGLVSGGAYNSNEGCQPYQIPPCEHHTNGTRPPCPVDVVPTPPCLQQCRDGYNVSYENDKHYGSKAYYLPNNVEQIQIEIMKNGPVTAAFKVYNDFLHYKSGIYQHVSKVDEGGHAIRILGWGVDNGTPYWLCANSWNTDWADMGGYFKILRGSNECQIESSVVAGLPKL</sequence>
<evidence type="ECO:0000256" key="2">
    <source>
        <dbReference type="ARBA" id="ARBA00022670"/>
    </source>
</evidence>
<feature type="chain" id="PRO_5040338693" description="Peptidase C1A papain C-terminal domain-containing protein" evidence="8">
    <location>
        <begin position="22"/>
        <end position="342"/>
    </location>
</feature>
<dbReference type="CDD" id="cd02620">
    <property type="entry name" value="Peptidase_C1A_CathepsinB"/>
    <property type="match status" value="1"/>
</dbReference>
<dbReference type="Pfam" id="PF00112">
    <property type="entry name" value="Peptidase_C1"/>
    <property type="match status" value="1"/>
</dbReference>
<evidence type="ECO:0000256" key="5">
    <source>
        <dbReference type="ARBA" id="ARBA00022807"/>
    </source>
</evidence>
<protein>
    <recommendedName>
        <fullName evidence="9">Peptidase C1A papain C-terminal domain-containing protein</fullName>
    </recommendedName>
</protein>
<dbReference type="GO" id="GO:0006508">
    <property type="term" value="P:proteolysis"/>
    <property type="evidence" value="ECO:0007669"/>
    <property type="project" value="UniProtKB-KW"/>
</dbReference>
<dbReference type="PANTHER" id="PTHR12411">
    <property type="entry name" value="CYSTEINE PROTEASE FAMILY C1-RELATED"/>
    <property type="match status" value="1"/>
</dbReference>
<dbReference type="PRINTS" id="PR00705">
    <property type="entry name" value="PAPAIN"/>
</dbReference>
<evidence type="ECO:0000313" key="10">
    <source>
        <dbReference type="EMBL" id="KAJ6215820.1"/>
    </source>
</evidence>
<keyword evidence="4" id="KW-0378">Hydrolase</keyword>
<evidence type="ECO:0000256" key="4">
    <source>
        <dbReference type="ARBA" id="ARBA00022801"/>
    </source>
</evidence>
<proteinExistence type="inferred from homology"/>
<evidence type="ECO:0000256" key="7">
    <source>
        <dbReference type="ARBA" id="ARBA00023157"/>
    </source>
</evidence>
<keyword evidence="5" id="KW-0788">Thiol protease</keyword>
<dbReference type="EMBL" id="JAPWDV010000004">
    <property type="protein sequence ID" value="KAJ6215820.1"/>
    <property type="molecule type" value="Genomic_DNA"/>
</dbReference>
<accession>A0A9Q0LY94</accession>
<evidence type="ECO:0000256" key="1">
    <source>
        <dbReference type="ARBA" id="ARBA00008455"/>
    </source>
</evidence>
<gene>
    <name evidence="10" type="ORF">RDWZM_010320</name>
</gene>
<dbReference type="InterPro" id="IPR000169">
    <property type="entry name" value="Pept_cys_AS"/>
</dbReference>
<dbReference type="PROSITE" id="PS00639">
    <property type="entry name" value="THIOL_PROTEASE_HIS"/>
    <property type="match status" value="1"/>
</dbReference>
<dbReference type="InterPro" id="IPR013128">
    <property type="entry name" value="Peptidase_C1A"/>
</dbReference>
<dbReference type="SMART" id="SM00645">
    <property type="entry name" value="Pept_C1"/>
    <property type="match status" value="1"/>
</dbReference>
<name>A0A9Q0LY94_BLOTA</name>
<dbReference type="GO" id="GO:0004197">
    <property type="term" value="F:cysteine-type endopeptidase activity"/>
    <property type="evidence" value="ECO:0007669"/>
    <property type="project" value="InterPro"/>
</dbReference>
<reference evidence="10" key="1">
    <citation type="submission" date="2022-12" db="EMBL/GenBank/DDBJ databases">
        <title>Genome assemblies of Blomia tropicalis.</title>
        <authorList>
            <person name="Cui Y."/>
        </authorList>
    </citation>
    <scope>NUCLEOTIDE SEQUENCE</scope>
    <source>
        <tissue evidence="10">Adult mites</tissue>
    </source>
</reference>
<dbReference type="FunFam" id="3.90.70.10:FF:000031">
    <property type="entry name" value="Cathepsin B"/>
    <property type="match status" value="1"/>
</dbReference>
<keyword evidence="3 8" id="KW-0732">Signal</keyword>
<evidence type="ECO:0000256" key="8">
    <source>
        <dbReference type="SAM" id="SignalP"/>
    </source>
</evidence>
<evidence type="ECO:0000256" key="3">
    <source>
        <dbReference type="ARBA" id="ARBA00022729"/>
    </source>
</evidence>
<dbReference type="OMA" id="DEKIPYW"/>
<evidence type="ECO:0000313" key="11">
    <source>
        <dbReference type="Proteomes" id="UP001142055"/>
    </source>
</evidence>
<comment type="caution">
    <text evidence="10">The sequence shown here is derived from an EMBL/GenBank/DDBJ whole genome shotgun (WGS) entry which is preliminary data.</text>
</comment>
<evidence type="ECO:0000259" key="9">
    <source>
        <dbReference type="SMART" id="SM00645"/>
    </source>
</evidence>
<dbReference type="Pfam" id="PF08127">
    <property type="entry name" value="Propeptide_C1"/>
    <property type="match status" value="1"/>
</dbReference>
<dbReference type="Proteomes" id="UP001142055">
    <property type="component" value="Chromosome 4"/>
</dbReference>
<dbReference type="Gene3D" id="3.90.70.10">
    <property type="entry name" value="Cysteine proteinases"/>
    <property type="match status" value="1"/>
</dbReference>
<keyword evidence="2" id="KW-0645">Protease</keyword>
<dbReference type="AlphaFoldDB" id="A0A9Q0LY94"/>
<dbReference type="InterPro" id="IPR000668">
    <property type="entry name" value="Peptidase_C1A_C"/>
</dbReference>
<dbReference type="InterPro" id="IPR038765">
    <property type="entry name" value="Papain-like_cys_pep_sf"/>
</dbReference>
<keyword evidence="11" id="KW-1185">Reference proteome</keyword>
<feature type="domain" description="Peptidase C1A papain C-terminal" evidence="9">
    <location>
        <begin position="88"/>
        <end position="339"/>
    </location>
</feature>
<keyword evidence="6" id="KW-0865">Zymogen</keyword>
<comment type="similarity">
    <text evidence="1">Belongs to the peptidase C1 family.</text>
</comment>